<dbReference type="InterPro" id="IPR051826">
    <property type="entry name" value="E3_ubiquitin-ligase_domain"/>
</dbReference>
<sequence length="262" mass="30315">MSRNTNNFPQAPLHWGFGQDYEANYNPSSNDSNYMQPWYSTSQSFLVTPDGRGGRHGTLQTNEDRRFQTPLGVTSIPTPSHTPFLIVFDNGVVTEAPYRRRQNVPDPPPRTIDHRDTPIHRRLDSSRSNQIQQQKVLEKLKRTIYNPLQRRFTKRINLYYRDIPVNEKEINGQEEGKRCAICLEDFEPKQEVMLTPCNHIFHEECIVPWVTSNPQCPVCRFGLGDKTRERQSATTNMGFNHATTTEELISIIRAMEGTAFYI</sequence>
<dbReference type="SMART" id="SM00184">
    <property type="entry name" value="RING"/>
    <property type="match status" value="1"/>
</dbReference>
<dbReference type="InterPro" id="IPR001841">
    <property type="entry name" value="Znf_RING"/>
</dbReference>
<dbReference type="PROSITE" id="PS50089">
    <property type="entry name" value="ZF_RING_2"/>
    <property type="match status" value="1"/>
</dbReference>
<dbReference type="GO" id="GO:0008270">
    <property type="term" value="F:zinc ion binding"/>
    <property type="evidence" value="ECO:0007669"/>
    <property type="project" value="UniProtKB-KW"/>
</dbReference>
<dbReference type="Gene3D" id="3.30.40.10">
    <property type="entry name" value="Zinc/RING finger domain, C3HC4 (zinc finger)"/>
    <property type="match status" value="1"/>
</dbReference>
<protein>
    <recommendedName>
        <fullName evidence="3">RING-type domain-containing protein</fullName>
    </recommendedName>
</protein>
<dbReference type="Pfam" id="PF13639">
    <property type="entry name" value="zf-RING_2"/>
    <property type="match status" value="1"/>
</dbReference>
<dbReference type="InterPro" id="IPR013083">
    <property type="entry name" value="Znf_RING/FYVE/PHD"/>
</dbReference>
<feature type="region of interest" description="Disordered" evidence="2">
    <location>
        <begin position="97"/>
        <end position="116"/>
    </location>
</feature>
<name>A0A978VJF6_ZIZJJ</name>
<keyword evidence="1" id="KW-0863">Zinc-finger</keyword>
<evidence type="ECO:0000313" key="5">
    <source>
        <dbReference type="Proteomes" id="UP000813462"/>
    </source>
</evidence>
<keyword evidence="1" id="KW-0862">Zinc</keyword>
<accession>A0A978VJF6</accession>
<dbReference type="Proteomes" id="UP000813462">
    <property type="component" value="Unassembled WGS sequence"/>
</dbReference>
<dbReference type="AlphaFoldDB" id="A0A978VJF6"/>
<dbReference type="PANTHER" id="PTHR22765:SF396">
    <property type="entry name" value="RING_U-BOX SUPERFAMILY PROTEIN"/>
    <property type="match status" value="1"/>
</dbReference>
<dbReference type="GO" id="GO:0006511">
    <property type="term" value="P:ubiquitin-dependent protein catabolic process"/>
    <property type="evidence" value="ECO:0007669"/>
    <property type="project" value="TreeGrafter"/>
</dbReference>
<proteinExistence type="predicted"/>
<evidence type="ECO:0000259" key="3">
    <source>
        <dbReference type="PROSITE" id="PS50089"/>
    </source>
</evidence>
<dbReference type="EMBL" id="JAEACU010000004">
    <property type="protein sequence ID" value="KAH7533225.1"/>
    <property type="molecule type" value="Genomic_DNA"/>
</dbReference>
<dbReference type="OrthoDB" id="8062037at2759"/>
<evidence type="ECO:0000313" key="4">
    <source>
        <dbReference type="EMBL" id="KAH7533225.1"/>
    </source>
</evidence>
<feature type="domain" description="RING-type" evidence="3">
    <location>
        <begin position="179"/>
        <end position="220"/>
    </location>
</feature>
<dbReference type="SUPFAM" id="SSF57850">
    <property type="entry name" value="RING/U-box"/>
    <property type="match status" value="1"/>
</dbReference>
<evidence type="ECO:0000256" key="2">
    <source>
        <dbReference type="SAM" id="MobiDB-lite"/>
    </source>
</evidence>
<reference evidence="4" key="1">
    <citation type="journal article" date="2021" name="Front. Plant Sci.">
        <title>Chromosome-Scale Genome Assembly for Chinese Sour Jujube and Insights Into Its Genome Evolution and Domestication Signature.</title>
        <authorList>
            <person name="Shen L.-Y."/>
            <person name="Luo H."/>
            <person name="Wang X.-L."/>
            <person name="Wang X.-M."/>
            <person name="Qiu X.-J."/>
            <person name="Liu H."/>
            <person name="Zhou S.-S."/>
            <person name="Jia K.-H."/>
            <person name="Nie S."/>
            <person name="Bao Y.-T."/>
            <person name="Zhang R.-G."/>
            <person name="Yun Q.-Z."/>
            <person name="Chai Y.-H."/>
            <person name="Lu J.-Y."/>
            <person name="Li Y."/>
            <person name="Zhao S.-W."/>
            <person name="Mao J.-F."/>
            <person name="Jia S.-G."/>
            <person name="Mao Y.-M."/>
        </authorList>
    </citation>
    <scope>NUCLEOTIDE SEQUENCE</scope>
    <source>
        <strain evidence="4">AT0</strain>
        <tissue evidence="4">Leaf</tissue>
    </source>
</reference>
<dbReference type="GO" id="GO:0061630">
    <property type="term" value="F:ubiquitin protein ligase activity"/>
    <property type="evidence" value="ECO:0007669"/>
    <property type="project" value="TreeGrafter"/>
</dbReference>
<dbReference type="FunFam" id="3.30.40.10:FF:000468">
    <property type="entry name" value="RING/U-box superfamily protein"/>
    <property type="match status" value="1"/>
</dbReference>
<comment type="caution">
    <text evidence="4">The sequence shown here is derived from an EMBL/GenBank/DDBJ whole genome shotgun (WGS) entry which is preliminary data.</text>
</comment>
<gene>
    <name evidence="4" type="ORF">FEM48_Zijuj04G0107600</name>
</gene>
<evidence type="ECO:0000256" key="1">
    <source>
        <dbReference type="PROSITE-ProRule" id="PRU00175"/>
    </source>
</evidence>
<dbReference type="PANTHER" id="PTHR22765">
    <property type="entry name" value="RING FINGER AND PROTEASE ASSOCIATED DOMAIN-CONTAINING"/>
    <property type="match status" value="1"/>
</dbReference>
<organism evidence="4 5">
    <name type="scientific">Ziziphus jujuba var. spinosa</name>
    <dbReference type="NCBI Taxonomy" id="714518"/>
    <lineage>
        <taxon>Eukaryota</taxon>
        <taxon>Viridiplantae</taxon>
        <taxon>Streptophyta</taxon>
        <taxon>Embryophyta</taxon>
        <taxon>Tracheophyta</taxon>
        <taxon>Spermatophyta</taxon>
        <taxon>Magnoliopsida</taxon>
        <taxon>eudicotyledons</taxon>
        <taxon>Gunneridae</taxon>
        <taxon>Pentapetalae</taxon>
        <taxon>rosids</taxon>
        <taxon>fabids</taxon>
        <taxon>Rosales</taxon>
        <taxon>Rhamnaceae</taxon>
        <taxon>Paliureae</taxon>
        <taxon>Ziziphus</taxon>
    </lineage>
</organism>
<keyword evidence="1" id="KW-0479">Metal-binding</keyword>